<comment type="pathway">
    <text evidence="1">Lipid metabolism.</text>
</comment>
<protein>
    <submittedName>
        <fullName evidence="6">1-acyl-sn-glycerol-3-phosphate acyltransferase</fullName>
        <ecNumber evidence="6">2.3.1.51</ecNumber>
    </submittedName>
</protein>
<evidence type="ECO:0000256" key="3">
    <source>
        <dbReference type="ARBA" id="ARBA00023315"/>
    </source>
</evidence>
<dbReference type="InterPro" id="IPR002123">
    <property type="entry name" value="Plipid/glycerol_acylTrfase"/>
</dbReference>
<evidence type="ECO:0000259" key="5">
    <source>
        <dbReference type="SMART" id="SM00563"/>
    </source>
</evidence>
<dbReference type="SUPFAM" id="SSF69593">
    <property type="entry name" value="Glycerol-3-phosphate (1)-acyltransferase"/>
    <property type="match status" value="1"/>
</dbReference>
<proteinExistence type="predicted"/>
<evidence type="ECO:0000256" key="4">
    <source>
        <dbReference type="SAM" id="Phobius"/>
    </source>
</evidence>
<evidence type="ECO:0000256" key="1">
    <source>
        <dbReference type="ARBA" id="ARBA00005189"/>
    </source>
</evidence>
<keyword evidence="4" id="KW-0472">Membrane</keyword>
<dbReference type="CDD" id="cd07989">
    <property type="entry name" value="LPLAT_AGPAT-like"/>
    <property type="match status" value="1"/>
</dbReference>
<dbReference type="PANTHER" id="PTHR10434">
    <property type="entry name" value="1-ACYL-SN-GLYCEROL-3-PHOSPHATE ACYLTRANSFERASE"/>
    <property type="match status" value="1"/>
</dbReference>
<keyword evidence="4" id="KW-1133">Transmembrane helix</keyword>
<dbReference type="GO" id="GO:0006654">
    <property type="term" value="P:phosphatidic acid biosynthetic process"/>
    <property type="evidence" value="ECO:0007669"/>
    <property type="project" value="TreeGrafter"/>
</dbReference>
<dbReference type="AlphaFoldDB" id="A0AAX2GXU1"/>
<dbReference type="EC" id="2.3.1.51" evidence="6"/>
<evidence type="ECO:0000313" key="7">
    <source>
        <dbReference type="Proteomes" id="UP000215539"/>
    </source>
</evidence>
<dbReference type="SMART" id="SM00563">
    <property type="entry name" value="PlsC"/>
    <property type="match status" value="1"/>
</dbReference>
<dbReference type="PANTHER" id="PTHR10434:SF11">
    <property type="entry name" value="1-ACYL-SN-GLYCEROL-3-PHOSPHATE ACYLTRANSFERASE"/>
    <property type="match status" value="1"/>
</dbReference>
<accession>A0AAX2GXU1</accession>
<dbReference type="Pfam" id="PF01553">
    <property type="entry name" value="Acyltransferase"/>
    <property type="match status" value="1"/>
</dbReference>
<dbReference type="EMBL" id="LT906449">
    <property type="protein sequence ID" value="SNV09922.1"/>
    <property type="molecule type" value="Genomic_DNA"/>
</dbReference>
<dbReference type="Proteomes" id="UP000215539">
    <property type="component" value="Chromosome 1"/>
</dbReference>
<sequence length="296" mass="34705">MKDYCTFAFAMKILKYLFWTLWHVWFYVLTTLLIVLLLPVLLVFTARREWYPQLYWVARNLWARPILYGMGWRPMDRSQRAESREQRKWRELAQRQYVKSNEQRVDSKSSKLKAQSSHSQMLIANHTSMSDIMLMLVCSRAPFVFVGKKELAKLPLFGFFYRRAVIMVDRSSAQSRREVYTQAMERIAQGLSICIFPEGGVPDDESIVLDKFKDGAFRIAIECQIPIVPIVFYDNKHRFPYRFFAGSPGRMRVEVLPTISTEGLILEDKESLKTQCHKAIYDKLLGDSFELLGLTR</sequence>
<reference evidence="6 7" key="1">
    <citation type="submission" date="2017-06" db="EMBL/GenBank/DDBJ databases">
        <authorList>
            <consortium name="Pathogen Informatics"/>
        </authorList>
    </citation>
    <scope>NUCLEOTIDE SEQUENCE [LARGE SCALE GENOMIC DNA]</scope>
    <source>
        <strain evidence="6 7">NCTC12947</strain>
    </source>
</reference>
<organism evidence="6 7">
    <name type="scientific">Capnocytophaga haemolytica</name>
    <dbReference type="NCBI Taxonomy" id="45243"/>
    <lineage>
        <taxon>Bacteria</taxon>
        <taxon>Pseudomonadati</taxon>
        <taxon>Bacteroidota</taxon>
        <taxon>Flavobacteriia</taxon>
        <taxon>Flavobacteriales</taxon>
        <taxon>Flavobacteriaceae</taxon>
        <taxon>Capnocytophaga</taxon>
    </lineage>
</organism>
<evidence type="ECO:0000313" key="6">
    <source>
        <dbReference type="EMBL" id="SNV09922.1"/>
    </source>
</evidence>
<gene>
    <name evidence="6" type="primary">plsC</name>
    <name evidence="6" type="ORF">SAMEA44541418_01247</name>
</gene>
<keyword evidence="3 6" id="KW-0012">Acyltransferase</keyword>
<evidence type="ECO:0000256" key="2">
    <source>
        <dbReference type="ARBA" id="ARBA00022679"/>
    </source>
</evidence>
<name>A0AAX2GXU1_9FLAO</name>
<feature type="domain" description="Phospholipid/glycerol acyltransferase" evidence="5">
    <location>
        <begin position="120"/>
        <end position="235"/>
    </location>
</feature>
<feature type="transmembrane region" description="Helical" evidence="4">
    <location>
        <begin position="24"/>
        <end position="44"/>
    </location>
</feature>
<keyword evidence="4" id="KW-0812">Transmembrane</keyword>
<dbReference type="GO" id="GO:0003841">
    <property type="term" value="F:1-acylglycerol-3-phosphate O-acyltransferase activity"/>
    <property type="evidence" value="ECO:0007669"/>
    <property type="project" value="UniProtKB-EC"/>
</dbReference>
<keyword evidence="2 6" id="KW-0808">Transferase</keyword>